<dbReference type="NCBIfam" id="TIGR03930">
    <property type="entry name" value="WXG100_ESAT6"/>
    <property type="match status" value="1"/>
</dbReference>
<evidence type="ECO:0000256" key="1">
    <source>
        <dbReference type="RuleBase" id="RU362001"/>
    </source>
</evidence>
<organism evidence="2 3">
    <name type="scientific">Catenuloplanes nepalensis</name>
    <dbReference type="NCBI Taxonomy" id="587533"/>
    <lineage>
        <taxon>Bacteria</taxon>
        <taxon>Bacillati</taxon>
        <taxon>Actinomycetota</taxon>
        <taxon>Actinomycetes</taxon>
        <taxon>Micromonosporales</taxon>
        <taxon>Micromonosporaceae</taxon>
        <taxon>Catenuloplanes</taxon>
    </lineage>
</organism>
<dbReference type="Gene3D" id="1.10.287.1060">
    <property type="entry name" value="ESAT-6-like"/>
    <property type="match status" value="1"/>
</dbReference>
<dbReference type="EMBL" id="JAUSRA010000001">
    <property type="protein sequence ID" value="MDP9798893.1"/>
    <property type="molecule type" value="Genomic_DNA"/>
</dbReference>
<dbReference type="Pfam" id="PF06013">
    <property type="entry name" value="WXG100"/>
    <property type="match status" value="1"/>
</dbReference>
<gene>
    <name evidence="2" type="ORF">J2S43_007405</name>
</gene>
<dbReference type="InterPro" id="IPR010310">
    <property type="entry name" value="T7SS_ESAT-6-like"/>
</dbReference>
<comment type="caution">
    <text evidence="2">The sequence shown here is derived from an EMBL/GenBank/DDBJ whole genome shotgun (WGS) entry which is preliminary data.</text>
</comment>
<evidence type="ECO:0000313" key="2">
    <source>
        <dbReference type="EMBL" id="MDP9798893.1"/>
    </source>
</evidence>
<keyword evidence="3" id="KW-1185">Reference proteome</keyword>
<name>A0ABT9N5D0_9ACTN</name>
<dbReference type="RefSeq" id="WP_306837121.1">
    <property type="nucleotide sequence ID" value="NZ_JAUSRA010000001.1"/>
</dbReference>
<sequence>MTEATTVDPAALVGVATTCDDAAAGLRTLLGGMLTRLDDGRAAWQGEGGTAFGELRAAWARDQESLVAALTGTAAMLRATAAAYVAADDDAAVHLAGLFGAWSRS</sequence>
<proteinExistence type="inferred from homology"/>
<dbReference type="InterPro" id="IPR036689">
    <property type="entry name" value="ESAT-6-like_sf"/>
</dbReference>
<accession>A0ABT9N5D0</accession>
<comment type="similarity">
    <text evidence="1">Belongs to the WXG100 family.</text>
</comment>
<evidence type="ECO:0000313" key="3">
    <source>
        <dbReference type="Proteomes" id="UP001240984"/>
    </source>
</evidence>
<protein>
    <recommendedName>
        <fullName evidence="1">ESAT-6-like protein</fullName>
    </recommendedName>
</protein>
<reference evidence="2 3" key="1">
    <citation type="submission" date="2023-07" db="EMBL/GenBank/DDBJ databases">
        <title>Sequencing the genomes of 1000 actinobacteria strains.</title>
        <authorList>
            <person name="Klenk H.-P."/>
        </authorList>
    </citation>
    <scope>NUCLEOTIDE SEQUENCE [LARGE SCALE GENOMIC DNA]</scope>
    <source>
        <strain evidence="2 3">DSM 44710</strain>
    </source>
</reference>
<dbReference type="SUPFAM" id="SSF140453">
    <property type="entry name" value="EsxAB dimer-like"/>
    <property type="match status" value="1"/>
</dbReference>
<dbReference type="Proteomes" id="UP001240984">
    <property type="component" value="Unassembled WGS sequence"/>
</dbReference>